<name>A0ABV9QE33_9BURK</name>
<keyword evidence="2" id="KW-1185">Reference proteome</keyword>
<proteinExistence type="predicted"/>
<organism evidence="1 2">
    <name type="scientific">Giesbergeria sinuosa</name>
    <dbReference type="NCBI Taxonomy" id="80883"/>
    <lineage>
        <taxon>Bacteria</taxon>
        <taxon>Pseudomonadati</taxon>
        <taxon>Pseudomonadota</taxon>
        <taxon>Betaproteobacteria</taxon>
        <taxon>Burkholderiales</taxon>
        <taxon>Comamonadaceae</taxon>
        <taxon>Giesbergeria</taxon>
    </lineage>
</organism>
<dbReference type="EMBL" id="JBHSHJ010000005">
    <property type="protein sequence ID" value="MFC4788947.1"/>
    <property type="molecule type" value="Genomic_DNA"/>
</dbReference>
<protein>
    <recommendedName>
        <fullName evidence="3">DUF4276 family protein</fullName>
    </recommendedName>
</protein>
<sequence>MTQIALATEDMLSEAVGLQLLREINLSPPDIQCLRKDGFGYLQSKMSNWKALAKIKPVLLITDLDQVACPSEMCEAWLGTTPTPSDLLLRIAVREVESWVLADHDAMRQLMGPKGKLPIHPDELPDPKSHLLQLAKQASREVRQDLVKEKGAVASQGIGYNTRLGSMVASCWSPERAASRSPSLARTRLRLRELAARRFWIEASL</sequence>
<dbReference type="RefSeq" id="WP_382431865.1">
    <property type="nucleotide sequence ID" value="NZ_JBHSHJ010000005.1"/>
</dbReference>
<comment type="caution">
    <text evidence="1">The sequence shown here is derived from an EMBL/GenBank/DDBJ whole genome shotgun (WGS) entry which is preliminary data.</text>
</comment>
<dbReference type="Proteomes" id="UP001596001">
    <property type="component" value="Unassembled WGS sequence"/>
</dbReference>
<evidence type="ECO:0000313" key="1">
    <source>
        <dbReference type="EMBL" id="MFC4788947.1"/>
    </source>
</evidence>
<evidence type="ECO:0008006" key="3">
    <source>
        <dbReference type="Google" id="ProtNLM"/>
    </source>
</evidence>
<reference evidence="2" key="1">
    <citation type="journal article" date="2019" name="Int. J. Syst. Evol. Microbiol.">
        <title>The Global Catalogue of Microorganisms (GCM) 10K type strain sequencing project: providing services to taxonomists for standard genome sequencing and annotation.</title>
        <authorList>
            <consortium name="The Broad Institute Genomics Platform"/>
            <consortium name="The Broad Institute Genome Sequencing Center for Infectious Disease"/>
            <person name="Wu L."/>
            <person name="Ma J."/>
        </authorList>
    </citation>
    <scope>NUCLEOTIDE SEQUENCE [LARGE SCALE GENOMIC DNA]</scope>
    <source>
        <strain evidence="2">CCUG 49452</strain>
    </source>
</reference>
<gene>
    <name evidence="1" type="ORF">ACFO6X_08135</name>
</gene>
<evidence type="ECO:0000313" key="2">
    <source>
        <dbReference type="Proteomes" id="UP001596001"/>
    </source>
</evidence>
<accession>A0ABV9QE33</accession>